<feature type="region of interest" description="Disordered" evidence="6">
    <location>
        <begin position="1"/>
        <end position="25"/>
    </location>
</feature>
<reference evidence="8" key="1">
    <citation type="submission" date="2017-02" db="UniProtKB">
        <authorList>
            <consortium name="WormBaseParasite"/>
        </authorList>
    </citation>
    <scope>IDENTIFICATION</scope>
</reference>
<evidence type="ECO:0000256" key="6">
    <source>
        <dbReference type="SAM" id="MobiDB-lite"/>
    </source>
</evidence>
<dbReference type="Gene3D" id="2.60.120.260">
    <property type="entry name" value="Galactose-binding domain-like"/>
    <property type="match status" value="1"/>
</dbReference>
<keyword evidence="2" id="KW-0645">Protease</keyword>
<dbReference type="GO" id="GO:0004252">
    <property type="term" value="F:serine-type endopeptidase activity"/>
    <property type="evidence" value="ECO:0007669"/>
    <property type="project" value="InterPro"/>
</dbReference>
<feature type="region of interest" description="Disordered" evidence="6">
    <location>
        <begin position="96"/>
        <end position="126"/>
    </location>
</feature>
<evidence type="ECO:0000259" key="7">
    <source>
        <dbReference type="PROSITE" id="PS51829"/>
    </source>
</evidence>
<proteinExistence type="inferred from homology"/>
<sequence>LKLTLHSPSGTRSVLLPPRPKDTSSRGFRNWPFLSVQQWGEDPHGTWILEIESVSIDQLASGTFRGWELVLYGTAEPAQQGDAVHRRHQSKIYKAKFSWRSEPKPPTSKPSLIQKDSIAVTTSEGA</sequence>
<evidence type="ECO:0000256" key="3">
    <source>
        <dbReference type="ARBA" id="ARBA00022801"/>
    </source>
</evidence>
<dbReference type="WBParaSite" id="HPLM_0001327901-mRNA-1">
    <property type="protein sequence ID" value="HPLM_0001327901-mRNA-1"/>
    <property type="gene ID" value="HPLM_0001327901"/>
</dbReference>
<evidence type="ECO:0000256" key="4">
    <source>
        <dbReference type="ARBA" id="ARBA00022825"/>
    </source>
</evidence>
<keyword evidence="4" id="KW-0720">Serine protease</keyword>
<evidence type="ECO:0000256" key="5">
    <source>
        <dbReference type="ARBA" id="ARBA00023157"/>
    </source>
</evidence>
<feature type="domain" description="P/Homo B" evidence="7">
    <location>
        <begin position="1"/>
        <end position="77"/>
    </location>
</feature>
<keyword evidence="3" id="KW-0378">Hydrolase</keyword>
<evidence type="ECO:0000256" key="1">
    <source>
        <dbReference type="ARBA" id="ARBA00005325"/>
    </source>
</evidence>
<dbReference type="InterPro" id="IPR002884">
    <property type="entry name" value="P_dom"/>
</dbReference>
<accession>A0A0N4WPH9</accession>
<comment type="similarity">
    <text evidence="1">Belongs to the peptidase S8 family. Furin subfamily.</text>
</comment>
<dbReference type="GO" id="GO:0005802">
    <property type="term" value="C:trans-Golgi network"/>
    <property type="evidence" value="ECO:0007669"/>
    <property type="project" value="TreeGrafter"/>
</dbReference>
<protein>
    <submittedName>
        <fullName evidence="8">P/Homo B domain-containing protein</fullName>
    </submittedName>
</protein>
<keyword evidence="5" id="KW-1015">Disulfide bond</keyword>
<evidence type="ECO:0000313" key="8">
    <source>
        <dbReference type="WBParaSite" id="HPLM_0001327901-mRNA-1"/>
    </source>
</evidence>
<dbReference type="AlphaFoldDB" id="A0A0N4WPH9"/>
<organism evidence="8">
    <name type="scientific">Haemonchus placei</name>
    <name type="common">Barber's pole worm</name>
    <dbReference type="NCBI Taxonomy" id="6290"/>
    <lineage>
        <taxon>Eukaryota</taxon>
        <taxon>Metazoa</taxon>
        <taxon>Ecdysozoa</taxon>
        <taxon>Nematoda</taxon>
        <taxon>Chromadorea</taxon>
        <taxon>Rhabditida</taxon>
        <taxon>Rhabditina</taxon>
        <taxon>Rhabditomorpha</taxon>
        <taxon>Strongyloidea</taxon>
        <taxon>Trichostrongylidae</taxon>
        <taxon>Haemonchus</taxon>
    </lineage>
</organism>
<dbReference type="GO" id="GO:0016485">
    <property type="term" value="P:protein processing"/>
    <property type="evidence" value="ECO:0007669"/>
    <property type="project" value="TreeGrafter"/>
</dbReference>
<dbReference type="GO" id="GO:0000139">
    <property type="term" value="C:Golgi membrane"/>
    <property type="evidence" value="ECO:0007669"/>
    <property type="project" value="TreeGrafter"/>
</dbReference>
<dbReference type="PROSITE" id="PS51829">
    <property type="entry name" value="P_HOMO_B"/>
    <property type="match status" value="1"/>
</dbReference>
<feature type="compositionally biased region" description="Polar residues" evidence="6">
    <location>
        <begin position="1"/>
        <end position="12"/>
    </location>
</feature>
<name>A0A0N4WPH9_HAEPC</name>
<dbReference type="PANTHER" id="PTHR42884:SF23">
    <property type="entry name" value="FURIN-LIKE PROTEASE 2"/>
    <property type="match status" value="1"/>
</dbReference>
<dbReference type="InterPro" id="IPR008979">
    <property type="entry name" value="Galactose-bd-like_sf"/>
</dbReference>
<dbReference type="Pfam" id="PF01483">
    <property type="entry name" value="P_proprotein"/>
    <property type="match status" value="1"/>
</dbReference>
<dbReference type="SUPFAM" id="SSF49785">
    <property type="entry name" value="Galactose-binding domain-like"/>
    <property type="match status" value="1"/>
</dbReference>
<evidence type="ECO:0000256" key="2">
    <source>
        <dbReference type="ARBA" id="ARBA00022670"/>
    </source>
</evidence>
<dbReference type="PANTHER" id="PTHR42884">
    <property type="entry name" value="PROPROTEIN CONVERTASE SUBTILISIN/KEXIN-RELATED"/>
    <property type="match status" value="1"/>
</dbReference>
<dbReference type="OMA" id="FMSIATW"/>